<dbReference type="GO" id="GO:0005886">
    <property type="term" value="C:plasma membrane"/>
    <property type="evidence" value="ECO:0007669"/>
    <property type="project" value="TreeGrafter"/>
</dbReference>
<name>A0A1V9WZQ1_9ACAR</name>
<feature type="signal peptide" evidence="3">
    <location>
        <begin position="1"/>
        <end position="26"/>
    </location>
</feature>
<dbReference type="PANTHER" id="PTHR19444">
    <property type="entry name" value="UNC-93 RELATED"/>
    <property type="match status" value="1"/>
</dbReference>
<feature type="transmembrane region" description="Helical" evidence="2">
    <location>
        <begin position="124"/>
        <end position="148"/>
    </location>
</feature>
<evidence type="ECO:0000313" key="5">
    <source>
        <dbReference type="Proteomes" id="UP000192247"/>
    </source>
</evidence>
<keyword evidence="3" id="KW-0732">Signal</keyword>
<feature type="transmembrane region" description="Helical" evidence="2">
    <location>
        <begin position="92"/>
        <end position="112"/>
    </location>
</feature>
<feature type="chain" id="PRO_5013297527" evidence="3">
    <location>
        <begin position="27"/>
        <end position="221"/>
    </location>
</feature>
<keyword evidence="5" id="KW-1185">Reference proteome</keyword>
<keyword evidence="2" id="KW-0812">Transmembrane</keyword>
<dbReference type="EMBL" id="MNPL01031148">
    <property type="protein sequence ID" value="OQR66780.1"/>
    <property type="molecule type" value="Genomic_DNA"/>
</dbReference>
<evidence type="ECO:0000256" key="3">
    <source>
        <dbReference type="SAM" id="SignalP"/>
    </source>
</evidence>
<sequence>MIALRVGVAFIGAVFVGLLRPTGTHSGAIDVYSCESRSDGSFRERSRTASDYASSKVLAAHLDSTDTAGSAAVLHLLTSLVLLSCPGLNRPALVFATLLLNALMLLLMSSWSPQNSERAIVNNPLFFIVSSLWGFCSGVWETLMITYLSGSFEWQWEAPFSAMFMSHFAGVAIAFGTSSTLCLSFSLLVLSFVLLAASLPYALLENKHHQETLAKLTVAHL</sequence>
<reference evidence="4 5" key="1">
    <citation type="journal article" date="2017" name="Gigascience">
        <title>Draft genome of the honey bee ectoparasitic mite, Tropilaelaps mercedesae, is shaped by the parasitic life history.</title>
        <authorList>
            <person name="Dong X."/>
            <person name="Armstrong S.D."/>
            <person name="Xia D."/>
            <person name="Makepeace B.L."/>
            <person name="Darby A.C."/>
            <person name="Kadowaki T."/>
        </authorList>
    </citation>
    <scope>NUCLEOTIDE SEQUENCE [LARGE SCALE GENOMIC DNA]</scope>
    <source>
        <strain evidence="4">Wuxi-XJTLU</strain>
    </source>
</reference>
<dbReference type="AlphaFoldDB" id="A0A1V9WZQ1"/>
<dbReference type="Proteomes" id="UP000192247">
    <property type="component" value="Unassembled WGS sequence"/>
</dbReference>
<dbReference type="GO" id="GO:0015459">
    <property type="term" value="F:potassium channel regulator activity"/>
    <property type="evidence" value="ECO:0007669"/>
    <property type="project" value="TreeGrafter"/>
</dbReference>
<evidence type="ECO:0000313" key="4">
    <source>
        <dbReference type="EMBL" id="OQR66780.1"/>
    </source>
</evidence>
<dbReference type="STRING" id="418985.A0A1V9WZQ1"/>
<comment type="similarity">
    <text evidence="1">Belongs to the unc-93 family.</text>
</comment>
<dbReference type="PANTHER" id="PTHR19444:SF11">
    <property type="entry name" value="UNC93-LIKE PROTEIN"/>
    <property type="match status" value="1"/>
</dbReference>
<dbReference type="InterPro" id="IPR051951">
    <property type="entry name" value="UNC-93_regulatory"/>
</dbReference>
<dbReference type="GO" id="GO:0055120">
    <property type="term" value="C:striated muscle dense body"/>
    <property type="evidence" value="ECO:0007669"/>
    <property type="project" value="TreeGrafter"/>
</dbReference>
<accession>A0A1V9WZQ1</accession>
<proteinExistence type="inferred from homology"/>
<feature type="transmembrane region" description="Helical" evidence="2">
    <location>
        <begin position="160"/>
        <end position="177"/>
    </location>
</feature>
<keyword evidence="2" id="KW-1133">Transmembrane helix</keyword>
<keyword evidence="2" id="KW-0472">Membrane</keyword>
<comment type="caution">
    <text evidence="4">The sequence shown here is derived from an EMBL/GenBank/DDBJ whole genome shotgun (WGS) entry which is preliminary data.</text>
</comment>
<dbReference type="OrthoDB" id="78663at2759"/>
<dbReference type="GO" id="GO:0043266">
    <property type="term" value="P:regulation of potassium ion transport"/>
    <property type="evidence" value="ECO:0007669"/>
    <property type="project" value="TreeGrafter"/>
</dbReference>
<feature type="transmembrane region" description="Helical" evidence="2">
    <location>
        <begin position="183"/>
        <end position="204"/>
    </location>
</feature>
<dbReference type="InParanoid" id="A0A1V9WZQ1"/>
<protein>
    <submittedName>
        <fullName evidence="4">UNC93 protein-like</fullName>
    </submittedName>
</protein>
<gene>
    <name evidence="4" type="ORF">BIW11_13932</name>
</gene>
<organism evidence="4 5">
    <name type="scientific">Tropilaelaps mercedesae</name>
    <dbReference type="NCBI Taxonomy" id="418985"/>
    <lineage>
        <taxon>Eukaryota</taxon>
        <taxon>Metazoa</taxon>
        <taxon>Ecdysozoa</taxon>
        <taxon>Arthropoda</taxon>
        <taxon>Chelicerata</taxon>
        <taxon>Arachnida</taxon>
        <taxon>Acari</taxon>
        <taxon>Parasitiformes</taxon>
        <taxon>Mesostigmata</taxon>
        <taxon>Gamasina</taxon>
        <taxon>Dermanyssoidea</taxon>
        <taxon>Laelapidae</taxon>
        <taxon>Tropilaelaps</taxon>
    </lineage>
</organism>
<dbReference type="GO" id="GO:0006937">
    <property type="term" value="P:regulation of muscle contraction"/>
    <property type="evidence" value="ECO:0007669"/>
    <property type="project" value="TreeGrafter"/>
</dbReference>
<evidence type="ECO:0000256" key="1">
    <source>
        <dbReference type="ARBA" id="ARBA00009172"/>
    </source>
</evidence>
<evidence type="ECO:0000256" key="2">
    <source>
        <dbReference type="SAM" id="Phobius"/>
    </source>
</evidence>